<dbReference type="EMBL" id="CM046399">
    <property type="protein sequence ID" value="KAI8526575.1"/>
    <property type="molecule type" value="Genomic_DNA"/>
</dbReference>
<evidence type="ECO:0000313" key="1">
    <source>
        <dbReference type="EMBL" id="KAI8526575.1"/>
    </source>
</evidence>
<sequence>MTKLGCWNIRGLNNPLKQKEVLSFIRVNCVSLFGVVEAKIRPENMVCTTARCFPAGWQFAHNLVSFPVARIIVGWDPSLLSVSIISCSDQLITLSVEVIADHKSLFVSVVYGLNLARERFSLWNNLRSLFPVIGSSAWTLMGDFNVVRSPIERLMSLLLLTLIVAWRILICKICLLKGIGTLGLKKGGVLGLIKVGLIYRVLVNDIWLNFFRDAEVVGHSPGISDHCPLVLSVVHKRFKAVPFRFYNFWMNNGGFKDLLIQSRKSDVVGNPMERLSLKLKGLKPLLKAFHKEHYNNLSGRVNGARENLAKILGLCFKFPADLFLHDLEKDLVQQFYSLSNTEESYKRQKSRVNWLALGDRNTKFFSPEDGCP</sequence>
<reference evidence="1" key="1">
    <citation type="submission" date="2022-02" db="EMBL/GenBank/DDBJ databases">
        <title>Plant Genome Project.</title>
        <authorList>
            <person name="Zhang R.-G."/>
        </authorList>
    </citation>
    <scope>NUCLEOTIDE SEQUENCE</scope>
    <source>
        <strain evidence="1">AT1</strain>
    </source>
</reference>
<comment type="caution">
    <text evidence="1">The sequence shown here is derived from an EMBL/GenBank/DDBJ whole genome shotgun (WGS) entry which is preliminary data.</text>
</comment>
<name>A0ACC0LDC2_RHOML</name>
<keyword evidence="2" id="KW-1185">Reference proteome</keyword>
<proteinExistence type="predicted"/>
<accession>A0ACC0LDC2</accession>
<gene>
    <name evidence="1" type="ORF">RHMOL_Rhmol12G0007000</name>
</gene>
<protein>
    <submittedName>
        <fullName evidence="1">Uncharacterized protein</fullName>
    </submittedName>
</protein>
<organism evidence="1 2">
    <name type="scientific">Rhododendron molle</name>
    <name type="common">Chinese azalea</name>
    <name type="synonym">Azalea mollis</name>
    <dbReference type="NCBI Taxonomy" id="49168"/>
    <lineage>
        <taxon>Eukaryota</taxon>
        <taxon>Viridiplantae</taxon>
        <taxon>Streptophyta</taxon>
        <taxon>Embryophyta</taxon>
        <taxon>Tracheophyta</taxon>
        <taxon>Spermatophyta</taxon>
        <taxon>Magnoliopsida</taxon>
        <taxon>eudicotyledons</taxon>
        <taxon>Gunneridae</taxon>
        <taxon>Pentapetalae</taxon>
        <taxon>asterids</taxon>
        <taxon>Ericales</taxon>
        <taxon>Ericaceae</taxon>
        <taxon>Ericoideae</taxon>
        <taxon>Rhodoreae</taxon>
        <taxon>Rhododendron</taxon>
    </lineage>
</organism>
<evidence type="ECO:0000313" key="2">
    <source>
        <dbReference type="Proteomes" id="UP001062846"/>
    </source>
</evidence>
<dbReference type="Proteomes" id="UP001062846">
    <property type="component" value="Chromosome 12"/>
</dbReference>